<dbReference type="EMBL" id="QHKO01000007">
    <property type="protein sequence ID" value="RAL20889.1"/>
    <property type="molecule type" value="Genomic_DNA"/>
</dbReference>
<evidence type="ECO:0008006" key="4">
    <source>
        <dbReference type="Google" id="ProtNLM"/>
    </source>
</evidence>
<protein>
    <recommendedName>
        <fullName evidence="4">DUF4239 domain-containing protein</fullName>
    </recommendedName>
</protein>
<accession>A0A328C763</accession>
<dbReference type="Pfam" id="PF14023">
    <property type="entry name" value="Bestrophin-like"/>
    <property type="match status" value="1"/>
</dbReference>
<feature type="transmembrane region" description="Helical" evidence="1">
    <location>
        <begin position="188"/>
        <end position="209"/>
    </location>
</feature>
<name>A0A328C763_9DELT</name>
<dbReference type="AlphaFoldDB" id="A0A328C763"/>
<sequence>MIDRLLSSETHWWVFFAGTIVFLLLMVESGYWVGRWRREHTDPEQKSQTGTILAALLALLGFLLAISFGIAADRFAERKALVLQEANDIGTTFLRTNFLPEAQGDTSKTLLANYVDTRLRPLETTDLDAAIHESVELQTALWEQASIAAAAHPRSVPVGLYIDSLNDVIDSHEERVTVAVHYRIPPSLIWTLYLVALLSMVVMGLNFGLAGTRNMLASVALVMAFAAVLLLIVDLDQLHQRLFKINQSPLEDTQASIRRSMDEVNFVGGGPRQDDE</sequence>
<keyword evidence="1" id="KW-1133">Transmembrane helix</keyword>
<feature type="transmembrane region" description="Helical" evidence="1">
    <location>
        <begin position="12"/>
        <end position="32"/>
    </location>
</feature>
<proteinExistence type="predicted"/>
<keyword evidence="3" id="KW-1185">Reference proteome</keyword>
<keyword evidence="1" id="KW-0812">Transmembrane</keyword>
<organism evidence="2 3">
    <name type="scientific">Lujinxingia litoralis</name>
    <dbReference type="NCBI Taxonomy" id="2211119"/>
    <lineage>
        <taxon>Bacteria</taxon>
        <taxon>Deltaproteobacteria</taxon>
        <taxon>Bradymonadales</taxon>
        <taxon>Lujinxingiaceae</taxon>
        <taxon>Lujinxingia</taxon>
    </lineage>
</organism>
<feature type="transmembrane region" description="Helical" evidence="1">
    <location>
        <begin position="52"/>
        <end position="72"/>
    </location>
</feature>
<dbReference type="OrthoDB" id="272864at2"/>
<keyword evidence="1" id="KW-0472">Membrane</keyword>
<gene>
    <name evidence="2" type="ORF">DL240_14490</name>
</gene>
<reference evidence="2 3" key="1">
    <citation type="submission" date="2018-05" db="EMBL/GenBank/DDBJ databases">
        <title>Lujinxingia marina gen. nov. sp. nov., a new facultative anaerobic member of the class Deltaproteobacteria, and proposal of Lujinxingaceae fam. nov.</title>
        <authorList>
            <person name="Li C.-M."/>
        </authorList>
    </citation>
    <scope>NUCLEOTIDE SEQUENCE [LARGE SCALE GENOMIC DNA]</scope>
    <source>
        <strain evidence="2 3">B210</strain>
    </source>
</reference>
<dbReference type="Proteomes" id="UP000249169">
    <property type="component" value="Unassembled WGS sequence"/>
</dbReference>
<comment type="caution">
    <text evidence="2">The sequence shown here is derived from an EMBL/GenBank/DDBJ whole genome shotgun (WGS) entry which is preliminary data.</text>
</comment>
<feature type="transmembrane region" description="Helical" evidence="1">
    <location>
        <begin position="215"/>
        <end position="235"/>
    </location>
</feature>
<evidence type="ECO:0000256" key="1">
    <source>
        <dbReference type="SAM" id="Phobius"/>
    </source>
</evidence>
<dbReference type="RefSeq" id="WP_111730620.1">
    <property type="nucleotide sequence ID" value="NZ_QHKO01000007.1"/>
</dbReference>
<dbReference type="InterPro" id="IPR025333">
    <property type="entry name" value="DUF4239"/>
</dbReference>
<evidence type="ECO:0000313" key="3">
    <source>
        <dbReference type="Proteomes" id="UP000249169"/>
    </source>
</evidence>
<evidence type="ECO:0000313" key="2">
    <source>
        <dbReference type="EMBL" id="RAL20889.1"/>
    </source>
</evidence>